<dbReference type="PROSITE" id="PS51257">
    <property type="entry name" value="PROKAR_LIPOPROTEIN"/>
    <property type="match status" value="1"/>
</dbReference>
<dbReference type="Gene3D" id="3.40.50.2300">
    <property type="match status" value="2"/>
</dbReference>
<dbReference type="InterPro" id="IPR028082">
    <property type="entry name" value="Peripla_BP_I"/>
</dbReference>
<dbReference type="Pfam" id="PF13407">
    <property type="entry name" value="Peripla_BP_4"/>
    <property type="match status" value="1"/>
</dbReference>
<evidence type="ECO:0000313" key="3">
    <source>
        <dbReference type="EMBL" id="CAB4948665.1"/>
    </source>
</evidence>
<feature type="region of interest" description="Disordered" evidence="1">
    <location>
        <begin position="41"/>
        <end position="63"/>
    </location>
</feature>
<organism evidence="3">
    <name type="scientific">freshwater metagenome</name>
    <dbReference type="NCBI Taxonomy" id="449393"/>
    <lineage>
        <taxon>unclassified sequences</taxon>
        <taxon>metagenomes</taxon>
        <taxon>ecological metagenomes</taxon>
    </lineage>
</organism>
<dbReference type="InterPro" id="IPR025997">
    <property type="entry name" value="SBP_2_dom"/>
</dbReference>
<reference evidence="3" key="1">
    <citation type="submission" date="2020-05" db="EMBL/GenBank/DDBJ databases">
        <authorList>
            <person name="Chiriac C."/>
            <person name="Salcher M."/>
            <person name="Ghai R."/>
            <person name="Kavagutti S V."/>
        </authorList>
    </citation>
    <scope>NUCLEOTIDE SEQUENCE</scope>
</reference>
<accession>A0A6J7JZK6</accession>
<sequence>MAFLKSDDKTSKRRAYSRVALPAIIGAAALALAACSSSTPAAPETSSAAPETSSAAPETSSAAPSTDTFAAALAAAQKVVADNSVQPTTLTIPQLNTKPAPGGTIDVIACGVPSCQEFAHIVEVGVAPLGWKVKLLDAGGSVKTLTAAYDQAIRDKPSAVIGTGGWDPTLVTKQLKALKDLKIPVVMQYAGVDGTIDGITAFVFGKSAAISNGHVLGSIILADAGGKDAHVAYVGTKEVSMLYKYARAGIKDILDAPGACNSCTNFDFDMTLAQLGTATPGLFVSFLRSHPEINYVVGDFADVIDGFPQALKQAGLDGKVKVLTAGVGAVQAQYLKDGEMFAATYDPNIEIMLMDTTILFATLQGADALIGDNYQAVDFPSWIITPKNVELPPANGYLPMVKDYQALFNAAWKM</sequence>
<evidence type="ECO:0000259" key="2">
    <source>
        <dbReference type="Pfam" id="PF13407"/>
    </source>
</evidence>
<dbReference type="EMBL" id="CAFBND010000066">
    <property type="protein sequence ID" value="CAB4948665.1"/>
    <property type="molecule type" value="Genomic_DNA"/>
</dbReference>
<proteinExistence type="predicted"/>
<name>A0A6J7JZK6_9ZZZZ</name>
<protein>
    <submittedName>
        <fullName evidence="3">Unannotated protein</fullName>
    </submittedName>
</protein>
<feature type="domain" description="Periplasmic binding protein" evidence="2">
    <location>
        <begin position="129"/>
        <end position="344"/>
    </location>
</feature>
<evidence type="ECO:0000256" key="1">
    <source>
        <dbReference type="SAM" id="MobiDB-lite"/>
    </source>
</evidence>
<dbReference type="SUPFAM" id="SSF53822">
    <property type="entry name" value="Periplasmic binding protein-like I"/>
    <property type="match status" value="1"/>
</dbReference>
<dbReference type="AlphaFoldDB" id="A0A6J7JZK6"/>
<gene>
    <name evidence="3" type="ORF">UFOPK3752_01517</name>
</gene>